<proteinExistence type="predicted"/>
<evidence type="ECO:0000313" key="2">
    <source>
        <dbReference type="EMBL" id="KAG7342657.1"/>
    </source>
</evidence>
<sequence length="162" mass="17757">MFATNFSAFFLALIAMFAAGLPSTCEGYSLRMSATSNSSPKAFKPIKTKAKSSTKLFYANEATSASSTTLASSVVSVSSRRRSNQTFDPVKAIAFLNDPTRKYKKRSRARFLSDLDRERHALTKAAAKAQAKANFEFGQRAAQRAIRSVLKEHGIDDSFITP</sequence>
<protein>
    <recommendedName>
        <fullName evidence="4">RxLR effector protein</fullName>
    </recommendedName>
</protein>
<feature type="signal peptide" evidence="1">
    <location>
        <begin position="1"/>
        <end position="27"/>
    </location>
</feature>
<evidence type="ECO:0000256" key="1">
    <source>
        <dbReference type="SAM" id="SignalP"/>
    </source>
</evidence>
<dbReference type="AlphaFoldDB" id="A0A9K3PCI1"/>
<organism evidence="2 3">
    <name type="scientific">Nitzschia inconspicua</name>
    <dbReference type="NCBI Taxonomy" id="303405"/>
    <lineage>
        <taxon>Eukaryota</taxon>
        <taxon>Sar</taxon>
        <taxon>Stramenopiles</taxon>
        <taxon>Ochrophyta</taxon>
        <taxon>Bacillariophyta</taxon>
        <taxon>Bacillariophyceae</taxon>
        <taxon>Bacillariophycidae</taxon>
        <taxon>Bacillariales</taxon>
        <taxon>Bacillariaceae</taxon>
        <taxon>Nitzschia</taxon>
    </lineage>
</organism>
<name>A0A9K3PCI1_9STRA</name>
<reference evidence="2" key="1">
    <citation type="journal article" date="2021" name="Sci. Rep.">
        <title>Diploid genomic architecture of Nitzschia inconspicua, an elite biomass production diatom.</title>
        <authorList>
            <person name="Oliver A."/>
            <person name="Podell S."/>
            <person name="Pinowska A."/>
            <person name="Traller J.C."/>
            <person name="Smith S.R."/>
            <person name="McClure R."/>
            <person name="Beliaev A."/>
            <person name="Bohutskyi P."/>
            <person name="Hill E.A."/>
            <person name="Rabines A."/>
            <person name="Zheng H."/>
            <person name="Allen L.Z."/>
            <person name="Kuo A."/>
            <person name="Grigoriev I.V."/>
            <person name="Allen A.E."/>
            <person name="Hazlebeck D."/>
            <person name="Allen E.E."/>
        </authorList>
    </citation>
    <scope>NUCLEOTIDE SEQUENCE</scope>
    <source>
        <strain evidence="2">Hildebrandi</strain>
    </source>
</reference>
<dbReference type="Proteomes" id="UP000693970">
    <property type="component" value="Unassembled WGS sequence"/>
</dbReference>
<feature type="chain" id="PRO_5039950497" description="RxLR effector protein" evidence="1">
    <location>
        <begin position="28"/>
        <end position="162"/>
    </location>
</feature>
<dbReference type="EMBL" id="JAGRRH010000024">
    <property type="protein sequence ID" value="KAG7342657.1"/>
    <property type="molecule type" value="Genomic_DNA"/>
</dbReference>
<reference evidence="2" key="2">
    <citation type="submission" date="2021-04" db="EMBL/GenBank/DDBJ databases">
        <authorList>
            <person name="Podell S."/>
        </authorList>
    </citation>
    <scope>NUCLEOTIDE SEQUENCE</scope>
    <source>
        <strain evidence="2">Hildebrandi</strain>
    </source>
</reference>
<keyword evidence="3" id="KW-1185">Reference proteome</keyword>
<comment type="caution">
    <text evidence="2">The sequence shown here is derived from an EMBL/GenBank/DDBJ whole genome shotgun (WGS) entry which is preliminary data.</text>
</comment>
<keyword evidence="1" id="KW-0732">Signal</keyword>
<accession>A0A9K3PCI1</accession>
<evidence type="ECO:0000313" key="3">
    <source>
        <dbReference type="Proteomes" id="UP000693970"/>
    </source>
</evidence>
<evidence type="ECO:0008006" key="4">
    <source>
        <dbReference type="Google" id="ProtNLM"/>
    </source>
</evidence>
<gene>
    <name evidence="2" type="ORF">IV203_020601</name>
</gene>